<comment type="caution">
    <text evidence="4">The sequence shown here is derived from an EMBL/GenBank/DDBJ whole genome shotgun (WGS) entry which is preliminary data.</text>
</comment>
<evidence type="ECO:0000256" key="1">
    <source>
        <dbReference type="ARBA" id="ARBA00008129"/>
    </source>
</evidence>
<dbReference type="Pfam" id="PF00795">
    <property type="entry name" value="CN_hydrolase"/>
    <property type="match status" value="1"/>
</dbReference>
<dbReference type="EMBL" id="JAATWM020000015">
    <property type="protein sequence ID" value="KAF9877238.1"/>
    <property type="molecule type" value="Genomic_DNA"/>
</dbReference>
<proteinExistence type="inferred from homology"/>
<dbReference type="SUPFAM" id="SSF56317">
    <property type="entry name" value="Carbon-nitrogen hydrolase"/>
    <property type="match status" value="1"/>
</dbReference>
<dbReference type="OrthoDB" id="10250282at2759"/>
<protein>
    <recommendedName>
        <fullName evidence="3">CN hydrolase domain-containing protein</fullName>
    </recommendedName>
</protein>
<dbReference type="PANTHER" id="PTHR46044">
    <property type="entry name" value="NITRILASE"/>
    <property type="match status" value="1"/>
</dbReference>
<reference evidence="4" key="2">
    <citation type="submission" date="2020-11" db="EMBL/GenBank/DDBJ databases">
        <title>Whole genome sequencing of Colletotrichum sp.</title>
        <authorList>
            <person name="Li H."/>
        </authorList>
    </citation>
    <scope>NUCLEOTIDE SEQUENCE</scope>
    <source>
        <strain evidence="4">CkLH20</strain>
    </source>
</reference>
<dbReference type="Gene3D" id="3.60.110.10">
    <property type="entry name" value="Carbon-nitrogen hydrolase"/>
    <property type="match status" value="1"/>
</dbReference>
<evidence type="ECO:0000313" key="5">
    <source>
        <dbReference type="Proteomes" id="UP000781932"/>
    </source>
</evidence>
<dbReference type="Proteomes" id="UP000781932">
    <property type="component" value="Unassembled WGS sequence"/>
</dbReference>
<feature type="signal peptide" evidence="2">
    <location>
        <begin position="1"/>
        <end position="19"/>
    </location>
</feature>
<dbReference type="RefSeq" id="XP_038746699.1">
    <property type="nucleotide sequence ID" value="XM_038888223.1"/>
</dbReference>
<evidence type="ECO:0000256" key="2">
    <source>
        <dbReference type="SAM" id="SignalP"/>
    </source>
</evidence>
<dbReference type="PANTHER" id="PTHR46044:SF1">
    <property type="entry name" value="CN HYDROLASE DOMAIN-CONTAINING PROTEIN"/>
    <property type="match status" value="1"/>
</dbReference>
<dbReference type="PROSITE" id="PS50263">
    <property type="entry name" value="CN_HYDROLASE"/>
    <property type="match status" value="1"/>
</dbReference>
<dbReference type="InterPro" id="IPR003010">
    <property type="entry name" value="C-N_Hydrolase"/>
</dbReference>
<sequence>MISSLKLQVMAALVGLSSAVTTDGNFTVAMVRSAPPNWPMPLMNMDWTGVTLNIGQTVDYGIELIQKAAAEGADLITFPELWFPGFPKGNAMNNWTVDYLPSYIENSLTIGDANWNRIVDAIAHAQIYGGLAYSERLGDHIYMTQTLLAPNGSIINHRHKLRPSGSERWFFTDGNISEIKVVATPHGRIGQLECGEHMYHTTRYLMGAQVEHLHLGPFPYLQDEGEESLWWENVLVEAANGRAYAGMSGAYNFMAAIGAARAFDPLGSTIASIDAAVNMTETPLLYASANTTSFNLTETYRINGQTSWGILKEIYDGFPEYIPREEGNVVGYREKSVEWLMTGALTTEVGESFDQ</sequence>
<evidence type="ECO:0000259" key="3">
    <source>
        <dbReference type="PROSITE" id="PS50263"/>
    </source>
</evidence>
<keyword evidence="5" id="KW-1185">Reference proteome</keyword>
<dbReference type="InterPro" id="IPR036526">
    <property type="entry name" value="C-N_Hydrolase_sf"/>
</dbReference>
<name>A0A9P6I4M0_9PEZI</name>
<evidence type="ECO:0000313" key="4">
    <source>
        <dbReference type="EMBL" id="KAF9877238.1"/>
    </source>
</evidence>
<organism evidence="4 5">
    <name type="scientific">Colletotrichum karsti</name>
    <dbReference type="NCBI Taxonomy" id="1095194"/>
    <lineage>
        <taxon>Eukaryota</taxon>
        <taxon>Fungi</taxon>
        <taxon>Dikarya</taxon>
        <taxon>Ascomycota</taxon>
        <taxon>Pezizomycotina</taxon>
        <taxon>Sordariomycetes</taxon>
        <taxon>Hypocreomycetidae</taxon>
        <taxon>Glomerellales</taxon>
        <taxon>Glomerellaceae</taxon>
        <taxon>Colletotrichum</taxon>
        <taxon>Colletotrichum boninense species complex</taxon>
    </lineage>
</organism>
<feature type="domain" description="CN hydrolase" evidence="3">
    <location>
        <begin position="26"/>
        <end position="291"/>
    </location>
</feature>
<dbReference type="InterPro" id="IPR044149">
    <property type="entry name" value="Nitrilases_CHs"/>
</dbReference>
<dbReference type="AlphaFoldDB" id="A0A9P6I4M0"/>
<reference evidence="4" key="1">
    <citation type="submission" date="2020-03" db="EMBL/GenBank/DDBJ databases">
        <authorList>
            <person name="He L."/>
        </authorList>
    </citation>
    <scope>NUCLEOTIDE SEQUENCE</scope>
    <source>
        <strain evidence="4">CkLH20</strain>
    </source>
</reference>
<keyword evidence="2" id="KW-0732">Signal</keyword>
<accession>A0A9P6I4M0</accession>
<dbReference type="GeneID" id="62161297"/>
<dbReference type="GO" id="GO:0003824">
    <property type="term" value="F:catalytic activity"/>
    <property type="evidence" value="ECO:0007669"/>
    <property type="project" value="InterPro"/>
</dbReference>
<gene>
    <name evidence="4" type="ORF">CkaCkLH20_05504</name>
</gene>
<feature type="chain" id="PRO_5040254218" description="CN hydrolase domain-containing protein" evidence="2">
    <location>
        <begin position="20"/>
        <end position="355"/>
    </location>
</feature>
<comment type="similarity">
    <text evidence="1">Belongs to the carbon-nitrogen hydrolase superfamily. Nitrilase family.</text>
</comment>